<evidence type="ECO:0000313" key="3">
    <source>
        <dbReference type="Proteomes" id="UP000001366"/>
    </source>
</evidence>
<name>C0QQ99_PERMH</name>
<evidence type="ECO:0000313" key="2">
    <source>
        <dbReference type="EMBL" id="ACO03620.1"/>
    </source>
</evidence>
<sequence>MEGKSPVQTTIDNWIEGWNEKNLDKILENYAETAELFDPKTKEVIPEKFTLEGIDELRKYFSVILNVFPELKIKPLGLWIKGHTALLEYYIYTSEETKIDVISKFYLNRDYKIQGHFIYYGLSYKELKEDKPN</sequence>
<dbReference type="HOGENOM" id="CLU_1904760_0_0_0"/>
<gene>
    <name evidence="2" type="ordered locus">PERMA_1059</name>
</gene>
<dbReference type="Pfam" id="PF12680">
    <property type="entry name" value="SnoaL_2"/>
    <property type="match status" value="1"/>
</dbReference>
<dbReference type="InterPro" id="IPR037401">
    <property type="entry name" value="SnoaL-like"/>
</dbReference>
<dbReference type="STRING" id="123214.PERMA_1059"/>
<evidence type="ECO:0000259" key="1">
    <source>
        <dbReference type="Pfam" id="PF12680"/>
    </source>
</evidence>
<dbReference type="Proteomes" id="UP000001366">
    <property type="component" value="Chromosome"/>
</dbReference>
<dbReference type="EMBL" id="CP001230">
    <property type="protein sequence ID" value="ACO03620.1"/>
    <property type="molecule type" value="Genomic_DNA"/>
</dbReference>
<dbReference type="InterPro" id="IPR032710">
    <property type="entry name" value="NTF2-like_dom_sf"/>
</dbReference>
<keyword evidence="3" id="KW-1185">Reference proteome</keyword>
<dbReference type="RefSeq" id="WP_012675859.1">
    <property type="nucleotide sequence ID" value="NC_012440.1"/>
</dbReference>
<organism evidence="2 3">
    <name type="scientific">Persephonella marina (strain DSM 14350 / EX-H1)</name>
    <dbReference type="NCBI Taxonomy" id="123214"/>
    <lineage>
        <taxon>Bacteria</taxon>
        <taxon>Pseudomonadati</taxon>
        <taxon>Aquificota</taxon>
        <taxon>Aquificia</taxon>
        <taxon>Aquificales</taxon>
        <taxon>Hydrogenothermaceae</taxon>
        <taxon>Persephonella</taxon>
    </lineage>
</organism>
<feature type="domain" description="SnoaL-like" evidence="1">
    <location>
        <begin position="12"/>
        <end position="114"/>
    </location>
</feature>
<dbReference type="PaxDb" id="123214-PERMA_1059"/>
<reference evidence="2 3" key="1">
    <citation type="journal article" date="2009" name="J. Bacteriol.">
        <title>Complete and draft genome sequences of six members of the Aquificales.</title>
        <authorList>
            <person name="Reysenbach A.L."/>
            <person name="Hamamura N."/>
            <person name="Podar M."/>
            <person name="Griffiths E."/>
            <person name="Ferreira S."/>
            <person name="Hochstein R."/>
            <person name="Heidelberg J."/>
            <person name="Johnson J."/>
            <person name="Mead D."/>
            <person name="Pohorille A."/>
            <person name="Sarmiento M."/>
            <person name="Schweighofer K."/>
            <person name="Seshadri R."/>
            <person name="Voytek M.A."/>
        </authorList>
    </citation>
    <scope>NUCLEOTIDE SEQUENCE [LARGE SCALE GENOMIC DNA]</scope>
    <source>
        <strain evidence="3">DSM 14350 / EX-H1</strain>
    </source>
</reference>
<dbReference type="Gene3D" id="3.10.450.50">
    <property type="match status" value="1"/>
</dbReference>
<accession>C0QQ99</accession>
<dbReference type="SUPFAM" id="SSF54427">
    <property type="entry name" value="NTF2-like"/>
    <property type="match status" value="1"/>
</dbReference>
<proteinExistence type="predicted"/>
<protein>
    <recommendedName>
        <fullName evidence="1">SnoaL-like domain-containing protein</fullName>
    </recommendedName>
</protein>
<dbReference type="KEGG" id="pmx:PERMA_1059"/>
<dbReference type="AlphaFoldDB" id="C0QQ99"/>